<dbReference type="Proteomes" id="UP000275846">
    <property type="component" value="Unassembled WGS sequence"/>
</dbReference>
<organism evidence="3">
    <name type="scientific">Schistocephalus solidus</name>
    <name type="common">Tapeworm</name>
    <dbReference type="NCBI Taxonomy" id="70667"/>
    <lineage>
        <taxon>Eukaryota</taxon>
        <taxon>Metazoa</taxon>
        <taxon>Spiralia</taxon>
        <taxon>Lophotrochozoa</taxon>
        <taxon>Platyhelminthes</taxon>
        <taxon>Cestoda</taxon>
        <taxon>Eucestoda</taxon>
        <taxon>Diphyllobothriidea</taxon>
        <taxon>Diphyllobothriidae</taxon>
        <taxon>Schistocephalus</taxon>
    </lineage>
</organism>
<evidence type="ECO:0000313" key="2">
    <source>
        <dbReference type="Proteomes" id="UP000275846"/>
    </source>
</evidence>
<accession>A0A183TR76</accession>
<proteinExistence type="predicted"/>
<protein>
    <submittedName>
        <fullName evidence="3">Reverse transcriptase domain-containing protein</fullName>
    </submittedName>
</protein>
<gene>
    <name evidence="1" type="ORF">SSLN_LOCUS18974</name>
</gene>
<sequence length="280" mass="32531">MLFFSYSLRRTPHDPDKHPLPPTDAAKGNLVYSWSIHWHLLNYVVVRRRDQQDVLVTKAIPVANECIDHCLVISIMKLRLQPRRRPQANIPIADVDISVENLGCQLRDTIQSTAMDILSRAGHQHQDWSDENDAAINALFIEKKHLHIDYVNHPTGANKVAFYRSRRLVKQRLREMQDIWISISISLFEGDGALFQEMRHQGQVSQDIKDAIIVHLYSKKGNHQLCDNHRKNSLLNIARKIFSRILLNHLNAHLEQRLLLESQCAFRRHRGTTDMIFAPR</sequence>
<dbReference type="AlphaFoldDB" id="A0A183TR76"/>
<name>A0A183TR76_SCHSO</name>
<evidence type="ECO:0000313" key="1">
    <source>
        <dbReference type="EMBL" id="VDM05360.1"/>
    </source>
</evidence>
<dbReference type="OrthoDB" id="6241411at2759"/>
<dbReference type="EMBL" id="UYSU01045843">
    <property type="protein sequence ID" value="VDM05360.1"/>
    <property type="molecule type" value="Genomic_DNA"/>
</dbReference>
<reference evidence="3" key="1">
    <citation type="submission" date="2016-06" db="UniProtKB">
        <authorList>
            <consortium name="WormBaseParasite"/>
        </authorList>
    </citation>
    <scope>IDENTIFICATION</scope>
</reference>
<dbReference type="WBParaSite" id="SSLN_0001969401-mRNA-1">
    <property type="protein sequence ID" value="SSLN_0001969401-mRNA-1"/>
    <property type="gene ID" value="SSLN_0001969401"/>
</dbReference>
<keyword evidence="2" id="KW-1185">Reference proteome</keyword>
<evidence type="ECO:0000313" key="3">
    <source>
        <dbReference type="WBParaSite" id="SSLN_0001969401-mRNA-1"/>
    </source>
</evidence>
<reference evidence="1 2" key="2">
    <citation type="submission" date="2018-11" db="EMBL/GenBank/DDBJ databases">
        <authorList>
            <consortium name="Pathogen Informatics"/>
        </authorList>
    </citation>
    <scope>NUCLEOTIDE SEQUENCE [LARGE SCALE GENOMIC DNA]</scope>
    <source>
        <strain evidence="1 2">NST_G2</strain>
    </source>
</reference>